<dbReference type="STRING" id="471821.TGRD_599"/>
<dbReference type="EC" id="3.1.26.3" evidence="15"/>
<gene>
    <name evidence="15" type="primary">rnc</name>
    <name evidence="18" type="ordered locus">TGRD_589</name>
</gene>
<feature type="binding site" evidence="15">
    <location>
        <position position="119"/>
    </location>
    <ligand>
        <name>Mg(2+)</name>
        <dbReference type="ChEBI" id="CHEBI:18420"/>
    </ligand>
</feature>
<dbReference type="GO" id="GO:0006364">
    <property type="term" value="P:rRNA processing"/>
    <property type="evidence" value="ECO:0007669"/>
    <property type="project" value="UniProtKB-UniRule"/>
</dbReference>
<keyword evidence="10 15" id="KW-0479">Metal-binding</keyword>
<dbReference type="SUPFAM" id="SSF54768">
    <property type="entry name" value="dsRNA-binding domain-like"/>
    <property type="match status" value="1"/>
</dbReference>
<dbReference type="GO" id="GO:0004525">
    <property type="term" value="F:ribonuclease III activity"/>
    <property type="evidence" value="ECO:0007669"/>
    <property type="project" value="UniProtKB-UniRule"/>
</dbReference>
<evidence type="ECO:0000256" key="15">
    <source>
        <dbReference type="HAMAP-Rule" id="MF_00104"/>
    </source>
</evidence>
<dbReference type="Gene3D" id="3.30.160.20">
    <property type="match status" value="1"/>
</dbReference>
<dbReference type="SUPFAM" id="SSF69065">
    <property type="entry name" value="RNase III domain-like"/>
    <property type="match status" value="1"/>
</dbReference>
<dbReference type="InterPro" id="IPR000999">
    <property type="entry name" value="RNase_III_dom"/>
</dbReference>
<dbReference type="PANTHER" id="PTHR11207">
    <property type="entry name" value="RIBONUCLEASE III"/>
    <property type="match status" value="1"/>
</dbReference>
<dbReference type="GO" id="GO:0042802">
    <property type="term" value="F:identical protein binding"/>
    <property type="evidence" value="ECO:0007669"/>
    <property type="project" value="UniProtKB-ARBA"/>
</dbReference>
<comment type="catalytic activity">
    <reaction evidence="1 15">
        <text>Endonucleolytic cleavage to 5'-phosphomonoester.</text>
        <dbReference type="EC" id="3.1.26.3"/>
    </reaction>
</comment>
<dbReference type="FunFam" id="1.10.1520.10:FF:000001">
    <property type="entry name" value="Ribonuclease 3"/>
    <property type="match status" value="1"/>
</dbReference>
<dbReference type="Pfam" id="PF00035">
    <property type="entry name" value="dsrm"/>
    <property type="match status" value="1"/>
</dbReference>
<dbReference type="Proteomes" id="UP000001691">
    <property type="component" value="Chromosome"/>
</dbReference>
<evidence type="ECO:0000256" key="8">
    <source>
        <dbReference type="ARBA" id="ARBA00022694"/>
    </source>
</evidence>
<dbReference type="HAMAP" id="MF_00104">
    <property type="entry name" value="RNase_III"/>
    <property type="match status" value="1"/>
</dbReference>
<dbReference type="GO" id="GO:0046872">
    <property type="term" value="F:metal ion binding"/>
    <property type="evidence" value="ECO:0007669"/>
    <property type="project" value="UniProtKB-KW"/>
</dbReference>
<dbReference type="CDD" id="cd10845">
    <property type="entry name" value="DSRM_RNAse_III_family"/>
    <property type="match status" value="1"/>
</dbReference>
<evidence type="ECO:0000256" key="11">
    <source>
        <dbReference type="ARBA" id="ARBA00022759"/>
    </source>
</evidence>
<dbReference type="GO" id="GO:0008033">
    <property type="term" value="P:tRNA processing"/>
    <property type="evidence" value="ECO:0007669"/>
    <property type="project" value="UniProtKB-KW"/>
</dbReference>
<dbReference type="EMBL" id="AP009510">
    <property type="protein sequence ID" value="BAG14082.1"/>
    <property type="molecule type" value="Genomic_DNA"/>
</dbReference>
<evidence type="ECO:0000256" key="12">
    <source>
        <dbReference type="ARBA" id="ARBA00022801"/>
    </source>
</evidence>
<evidence type="ECO:0000313" key="19">
    <source>
        <dbReference type="Proteomes" id="UP000001691"/>
    </source>
</evidence>
<dbReference type="GO" id="GO:0003725">
    <property type="term" value="F:double-stranded RNA binding"/>
    <property type="evidence" value="ECO:0007669"/>
    <property type="project" value="TreeGrafter"/>
</dbReference>
<dbReference type="AlphaFoldDB" id="B1H0Q0"/>
<dbReference type="HOGENOM" id="CLU_000907_1_3_0"/>
<evidence type="ECO:0000313" key="18">
    <source>
        <dbReference type="EMBL" id="BAG14082.1"/>
    </source>
</evidence>
<evidence type="ECO:0000256" key="1">
    <source>
        <dbReference type="ARBA" id="ARBA00000109"/>
    </source>
</evidence>
<dbReference type="NCBIfam" id="TIGR02191">
    <property type="entry name" value="RNaseIII"/>
    <property type="match status" value="1"/>
</dbReference>
<accession>A0A1C9ZYJ5</accession>
<comment type="similarity">
    <text evidence="3">Belongs to the ribonuclease III family.</text>
</comment>
<dbReference type="PROSITE" id="PS50142">
    <property type="entry name" value="RNASE_3_2"/>
    <property type="match status" value="1"/>
</dbReference>
<feature type="domain" description="DRBM" evidence="16">
    <location>
        <begin position="155"/>
        <end position="224"/>
    </location>
</feature>
<dbReference type="PANTHER" id="PTHR11207:SF0">
    <property type="entry name" value="RIBONUCLEASE 3"/>
    <property type="match status" value="1"/>
</dbReference>
<feature type="active site" evidence="15">
    <location>
        <position position="50"/>
    </location>
</feature>
<protein>
    <recommendedName>
        <fullName evidence="15">Ribonuclease 3</fullName>
        <ecNumber evidence="15">3.1.26.3</ecNumber>
    </recommendedName>
    <alternativeName>
        <fullName evidence="15">Ribonuclease III</fullName>
        <shortName evidence="15">RNase III</shortName>
    </alternativeName>
</protein>
<evidence type="ECO:0000259" key="17">
    <source>
        <dbReference type="PROSITE" id="PS50142"/>
    </source>
</evidence>
<evidence type="ECO:0000256" key="2">
    <source>
        <dbReference type="ARBA" id="ARBA00004496"/>
    </source>
</evidence>
<dbReference type="FunFam" id="3.30.160.20:FF:000003">
    <property type="entry name" value="Ribonuclease 3"/>
    <property type="match status" value="1"/>
</dbReference>
<comment type="subunit">
    <text evidence="4 15">Homodimer.</text>
</comment>
<evidence type="ECO:0000256" key="6">
    <source>
        <dbReference type="ARBA" id="ARBA00022552"/>
    </source>
</evidence>
<comment type="subcellular location">
    <subcellularLocation>
        <location evidence="2 15">Cytoplasm</location>
    </subcellularLocation>
</comment>
<comment type="function">
    <text evidence="15">Digests double-stranded RNA. Involved in the processing of primary rRNA transcript to yield the immediate precursors to the large and small rRNAs (23S and 16S). Processes some mRNAs, and tRNAs when they are encoded in the rRNA operon. Processes pre-crRNA and tracrRNA of type II CRISPR loci if present in the organism.</text>
</comment>
<evidence type="ECO:0000256" key="3">
    <source>
        <dbReference type="ARBA" id="ARBA00010183"/>
    </source>
</evidence>
<dbReference type="SMART" id="SM00535">
    <property type="entry name" value="RIBOc"/>
    <property type="match status" value="1"/>
</dbReference>
<keyword evidence="14 15" id="KW-0694">RNA-binding</keyword>
<dbReference type="GO" id="GO:0010468">
    <property type="term" value="P:regulation of gene expression"/>
    <property type="evidence" value="ECO:0007669"/>
    <property type="project" value="TreeGrafter"/>
</dbReference>
<dbReference type="GO" id="GO:0005737">
    <property type="term" value="C:cytoplasm"/>
    <property type="evidence" value="ECO:0007669"/>
    <property type="project" value="UniProtKB-SubCell"/>
</dbReference>
<dbReference type="CDD" id="cd00593">
    <property type="entry name" value="RIBOc"/>
    <property type="match status" value="1"/>
</dbReference>
<dbReference type="PATRIC" id="fig|471821.5.peg.988"/>
<evidence type="ECO:0000256" key="14">
    <source>
        <dbReference type="ARBA" id="ARBA00022884"/>
    </source>
</evidence>
<reference evidence="19" key="1">
    <citation type="journal article" date="2008" name="Proc. Natl. Acad. Sci. U.S.A.">
        <title>Complete genome of the uncultured termite group 1 bacteria in a single host protist cell.</title>
        <authorList>
            <person name="Hongoh Y."/>
            <person name="Sharma V.K."/>
            <person name="Prakash T."/>
            <person name="Noda S."/>
            <person name="Taylor T.D."/>
            <person name="Kudo T."/>
            <person name="Sakaki Y."/>
            <person name="Toyoda A."/>
            <person name="Hattori M."/>
            <person name="Ohkuma M."/>
        </authorList>
    </citation>
    <scope>NUCLEOTIDE SEQUENCE [LARGE SCALE GENOMIC DNA]</scope>
    <source>
        <strain evidence="19">Rs-D17 genomovar Ri2008</strain>
    </source>
</reference>
<dbReference type="KEGG" id="rsd:TGRD_589"/>
<dbReference type="OrthoDB" id="9805026at2"/>
<keyword evidence="8 15" id="KW-0819">tRNA processing</keyword>
<keyword evidence="12 15" id="KW-0378">Hydrolase</keyword>
<keyword evidence="11 15" id="KW-0255">Endonuclease</keyword>
<evidence type="ECO:0000259" key="16">
    <source>
        <dbReference type="PROSITE" id="PS50137"/>
    </source>
</evidence>
<evidence type="ECO:0000256" key="4">
    <source>
        <dbReference type="ARBA" id="ARBA00011738"/>
    </source>
</evidence>
<accession>B1H0Q0</accession>
<dbReference type="RefSeq" id="WP_015423606.1">
    <property type="nucleotide sequence ID" value="NC_020419.1"/>
</dbReference>
<evidence type="ECO:0000256" key="5">
    <source>
        <dbReference type="ARBA" id="ARBA00022490"/>
    </source>
</evidence>
<dbReference type="InterPro" id="IPR014720">
    <property type="entry name" value="dsRBD_dom"/>
</dbReference>
<dbReference type="SMART" id="SM00358">
    <property type="entry name" value="DSRM"/>
    <property type="match status" value="1"/>
</dbReference>
<keyword evidence="15" id="KW-0699">rRNA-binding</keyword>
<feature type="active site" evidence="15">
    <location>
        <position position="122"/>
    </location>
</feature>
<feature type="domain" description="RNase III" evidence="17">
    <location>
        <begin position="6"/>
        <end position="133"/>
    </location>
</feature>
<evidence type="ECO:0000256" key="10">
    <source>
        <dbReference type="ARBA" id="ARBA00022723"/>
    </source>
</evidence>
<name>B1H0Q0_ENDTX</name>
<comment type="cofactor">
    <cofactor evidence="15">
        <name>Mg(2+)</name>
        <dbReference type="ChEBI" id="CHEBI:18420"/>
    </cofactor>
</comment>
<keyword evidence="19" id="KW-1185">Reference proteome</keyword>
<sequence length="243" mass="27952">MLNKNWEKFQKIIEYKFGDPKILATALTHKSYAAETVGENYNRRMEFLGDSILSAIVAETLYLRYPRESEGKLSQFKAQIISAHNLSSWAREMDLGGCIYLGKSEDTKEARQRESLLCDVFEAVIGAIYLDGGFENAKKFVLRFLNDQKEIEITDYKSRLQEILQSIYKELPEYKVIKESGPDHNKKFEVAVYIKSELLGKGAGNSKKEAQQFAAKQAMKNIRAESEVWKLECGNKRRERTLK</sequence>
<keyword evidence="5 15" id="KW-0963">Cytoplasm</keyword>
<evidence type="ECO:0000256" key="9">
    <source>
        <dbReference type="ARBA" id="ARBA00022722"/>
    </source>
</evidence>
<dbReference type="Gene3D" id="1.10.1520.10">
    <property type="entry name" value="Ribonuclease III domain"/>
    <property type="match status" value="1"/>
</dbReference>
<dbReference type="Pfam" id="PF14622">
    <property type="entry name" value="Ribonucleas_3_3"/>
    <property type="match status" value="1"/>
</dbReference>
<dbReference type="KEGG" id="eti:RSTT_561"/>
<feature type="binding site" evidence="15">
    <location>
        <position position="46"/>
    </location>
    <ligand>
        <name>Mg(2+)</name>
        <dbReference type="ChEBI" id="CHEBI:18420"/>
    </ligand>
</feature>
<proteinExistence type="inferred from homology"/>
<keyword evidence="9 15" id="KW-0540">Nuclease</keyword>
<dbReference type="GO" id="GO:0006397">
    <property type="term" value="P:mRNA processing"/>
    <property type="evidence" value="ECO:0007669"/>
    <property type="project" value="UniProtKB-UniRule"/>
</dbReference>
<dbReference type="InterPro" id="IPR036389">
    <property type="entry name" value="RNase_III_sf"/>
</dbReference>
<organism evidence="18 19">
    <name type="scientific">Endomicrobium trichonymphae</name>
    <dbReference type="NCBI Taxonomy" id="1408204"/>
    <lineage>
        <taxon>Bacteria</taxon>
        <taxon>Pseudomonadati</taxon>
        <taxon>Elusimicrobiota</taxon>
        <taxon>Endomicrobiia</taxon>
        <taxon>Endomicrobiales</taxon>
        <taxon>Endomicrobiaceae</taxon>
        <taxon>Candidatus Endomicrobiellum</taxon>
    </lineage>
</organism>
<feature type="binding site" evidence="15">
    <location>
        <position position="122"/>
    </location>
    <ligand>
        <name>Mg(2+)</name>
        <dbReference type="ChEBI" id="CHEBI:18420"/>
    </ligand>
</feature>
<keyword evidence="7 15" id="KW-0507">mRNA processing</keyword>
<dbReference type="InterPro" id="IPR011907">
    <property type="entry name" value="RNase_III"/>
</dbReference>
<dbReference type="PROSITE" id="PS50137">
    <property type="entry name" value="DS_RBD"/>
    <property type="match status" value="1"/>
</dbReference>
<evidence type="ECO:0000256" key="13">
    <source>
        <dbReference type="ARBA" id="ARBA00022842"/>
    </source>
</evidence>
<keyword evidence="13 15" id="KW-0460">Magnesium</keyword>
<dbReference type="GO" id="GO:0019843">
    <property type="term" value="F:rRNA binding"/>
    <property type="evidence" value="ECO:0007669"/>
    <property type="project" value="UniProtKB-KW"/>
</dbReference>
<keyword evidence="6 15" id="KW-0698">rRNA processing</keyword>
<evidence type="ECO:0000256" key="7">
    <source>
        <dbReference type="ARBA" id="ARBA00022664"/>
    </source>
</evidence>